<name>M0N3M1_9EURY</name>
<accession>M0N3M1</accession>
<dbReference type="Proteomes" id="UP000011680">
    <property type="component" value="Unassembled WGS sequence"/>
</dbReference>
<dbReference type="PATRIC" id="fig|1227457.3.peg.2379"/>
<evidence type="ECO:0000313" key="1">
    <source>
        <dbReference type="EMBL" id="EMA52133.1"/>
    </source>
</evidence>
<dbReference type="AlphaFoldDB" id="M0N3M1"/>
<proteinExistence type="predicted"/>
<evidence type="ECO:0000313" key="2">
    <source>
        <dbReference type="Proteomes" id="UP000011680"/>
    </source>
</evidence>
<dbReference type="RefSeq" id="WP_007740951.1">
    <property type="nucleotide sequence ID" value="NZ_AOMF01000159.1"/>
</dbReference>
<dbReference type="STRING" id="1227457.C451_12532"/>
<protein>
    <submittedName>
        <fullName evidence="1">Uncharacterized protein</fullName>
    </submittedName>
</protein>
<gene>
    <name evidence="1" type="ORF">C451_12532</name>
</gene>
<keyword evidence="2" id="KW-1185">Reference proteome</keyword>
<comment type="caution">
    <text evidence="1">The sequence shown here is derived from an EMBL/GenBank/DDBJ whole genome shotgun (WGS) entry which is preliminary data.</text>
</comment>
<dbReference type="OrthoDB" id="210756at2157"/>
<reference evidence="1 2" key="1">
    <citation type="journal article" date="2014" name="PLoS Genet.">
        <title>Phylogenetically driven sequencing of extremely halophilic archaea reveals strategies for static and dynamic osmo-response.</title>
        <authorList>
            <person name="Becker E.A."/>
            <person name="Seitzer P.M."/>
            <person name="Tritt A."/>
            <person name="Larsen D."/>
            <person name="Krusor M."/>
            <person name="Yao A.I."/>
            <person name="Wu D."/>
            <person name="Madern D."/>
            <person name="Eisen J.A."/>
            <person name="Darling A.E."/>
            <person name="Facciotti M.T."/>
        </authorList>
    </citation>
    <scope>NUCLEOTIDE SEQUENCE [LARGE SCALE GENOMIC DNA]</scope>
    <source>
        <strain evidence="1 2">JCM 13552</strain>
    </source>
</reference>
<organism evidence="1 2">
    <name type="scientific">Halococcus thailandensis JCM 13552</name>
    <dbReference type="NCBI Taxonomy" id="1227457"/>
    <lineage>
        <taxon>Archaea</taxon>
        <taxon>Methanobacteriati</taxon>
        <taxon>Methanobacteriota</taxon>
        <taxon>Stenosarchaea group</taxon>
        <taxon>Halobacteria</taxon>
        <taxon>Halobacteriales</taxon>
        <taxon>Halococcaceae</taxon>
        <taxon>Halococcus</taxon>
    </lineage>
</organism>
<dbReference type="EMBL" id="AOMF01000159">
    <property type="protein sequence ID" value="EMA52133.1"/>
    <property type="molecule type" value="Genomic_DNA"/>
</dbReference>
<sequence>MSTTHAANARAVVESLSYRDTPLDRTPARDDAVLAAYKHLITHRSLSRLALVGNVYPMRDAGLGAGEWYDALIVPLLADLPGVSPPGPGTALWRYEPASIS</sequence>